<evidence type="ECO:0000313" key="5">
    <source>
        <dbReference type="Proteomes" id="UP001595803"/>
    </source>
</evidence>
<dbReference type="RefSeq" id="WP_322474083.1">
    <property type="nucleotide sequence ID" value="NZ_JBHRZG010000006.1"/>
</dbReference>
<dbReference type="InterPro" id="IPR000182">
    <property type="entry name" value="GNAT_dom"/>
</dbReference>
<proteinExistence type="predicted"/>
<dbReference type="SUPFAM" id="SSF55729">
    <property type="entry name" value="Acyl-CoA N-acyltransferases (Nat)"/>
    <property type="match status" value="1"/>
</dbReference>
<dbReference type="Pfam" id="PF00583">
    <property type="entry name" value="Acetyltransf_1"/>
    <property type="match status" value="1"/>
</dbReference>
<reference evidence="5" key="1">
    <citation type="journal article" date="2019" name="Int. J. Syst. Evol. Microbiol.">
        <title>The Global Catalogue of Microorganisms (GCM) 10K type strain sequencing project: providing services to taxonomists for standard genome sequencing and annotation.</title>
        <authorList>
            <consortium name="The Broad Institute Genomics Platform"/>
            <consortium name="The Broad Institute Genome Sequencing Center for Infectious Disease"/>
            <person name="Wu L."/>
            <person name="Ma J."/>
        </authorList>
    </citation>
    <scope>NUCLEOTIDE SEQUENCE [LARGE SCALE GENOMIC DNA]</scope>
    <source>
        <strain evidence="5">CCTCC AB 2017081</strain>
    </source>
</reference>
<organism evidence="4 5">
    <name type="scientific">Deinococcus rufus</name>
    <dbReference type="NCBI Taxonomy" id="2136097"/>
    <lineage>
        <taxon>Bacteria</taxon>
        <taxon>Thermotogati</taxon>
        <taxon>Deinococcota</taxon>
        <taxon>Deinococci</taxon>
        <taxon>Deinococcales</taxon>
        <taxon>Deinococcaceae</taxon>
        <taxon>Deinococcus</taxon>
    </lineage>
</organism>
<evidence type="ECO:0000313" key="4">
    <source>
        <dbReference type="EMBL" id="MFC3832545.1"/>
    </source>
</evidence>
<sequence>MTSPPRLSLRPGEPGDLPFLRSLAPRLVASAPPWRRQDDLLAEYDVLFATALTDPEPDSAVLIACMGGQPVGFTLLYWHPQERGVFVKDLAVRADAEGQGVGRFLLEAVERWGRHQGAREIMLKTSWFNDRARAFYADLGFREDHVALVLSLDG</sequence>
<comment type="caution">
    <text evidence="4">The sequence shown here is derived from an EMBL/GenBank/DDBJ whole genome shotgun (WGS) entry which is preliminary data.</text>
</comment>
<feature type="domain" description="N-acetyltransferase" evidence="3">
    <location>
        <begin position="7"/>
        <end position="154"/>
    </location>
</feature>
<dbReference type="PANTHER" id="PTHR43877">
    <property type="entry name" value="AMINOALKYLPHOSPHONATE N-ACETYLTRANSFERASE-RELATED-RELATED"/>
    <property type="match status" value="1"/>
</dbReference>
<dbReference type="InterPro" id="IPR050832">
    <property type="entry name" value="Bact_Acetyltransf"/>
</dbReference>
<gene>
    <name evidence="4" type="ORF">ACFOSB_06705</name>
</gene>
<keyword evidence="5" id="KW-1185">Reference proteome</keyword>
<dbReference type="EMBL" id="JBHRZG010000006">
    <property type="protein sequence ID" value="MFC3832545.1"/>
    <property type="molecule type" value="Genomic_DNA"/>
</dbReference>
<dbReference type="Gene3D" id="3.40.630.30">
    <property type="match status" value="1"/>
</dbReference>
<evidence type="ECO:0000256" key="1">
    <source>
        <dbReference type="ARBA" id="ARBA00022679"/>
    </source>
</evidence>
<keyword evidence="2" id="KW-0012">Acyltransferase</keyword>
<dbReference type="CDD" id="cd04301">
    <property type="entry name" value="NAT_SF"/>
    <property type="match status" value="1"/>
</dbReference>
<evidence type="ECO:0000259" key="3">
    <source>
        <dbReference type="PROSITE" id="PS51186"/>
    </source>
</evidence>
<evidence type="ECO:0000256" key="2">
    <source>
        <dbReference type="ARBA" id="ARBA00023315"/>
    </source>
</evidence>
<dbReference type="InterPro" id="IPR016181">
    <property type="entry name" value="Acyl_CoA_acyltransferase"/>
</dbReference>
<dbReference type="PROSITE" id="PS51186">
    <property type="entry name" value="GNAT"/>
    <property type="match status" value="1"/>
</dbReference>
<dbReference type="Proteomes" id="UP001595803">
    <property type="component" value="Unassembled WGS sequence"/>
</dbReference>
<accession>A0ABV7Z7A2</accession>
<protein>
    <submittedName>
        <fullName evidence="4">GNAT family N-acetyltransferase</fullName>
    </submittedName>
</protein>
<name>A0ABV7Z7A2_9DEIO</name>
<keyword evidence="1" id="KW-0808">Transferase</keyword>